<reference evidence="1 2" key="1">
    <citation type="journal article" date="2010" name="J. Bacteriol.">
        <title>Genome sequence of the milbemycin-producing bacterium Streptomyces bingchenggensis.</title>
        <authorList>
            <person name="Wang X.J."/>
            <person name="Yan Y.J."/>
            <person name="Zhang B."/>
            <person name="An J."/>
            <person name="Wang J.J."/>
            <person name="Tian J."/>
            <person name="Jiang L."/>
            <person name="Chen Y.H."/>
            <person name="Huang S.X."/>
            <person name="Yin M."/>
            <person name="Zhang J."/>
            <person name="Gao A.L."/>
            <person name="Liu C.X."/>
            <person name="Zhu Z.X."/>
            <person name="Xiang W.S."/>
        </authorList>
    </citation>
    <scope>NUCLEOTIDE SEQUENCE [LARGE SCALE GENOMIC DNA]</scope>
    <source>
        <strain evidence="1 2">BCW-1</strain>
    </source>
</reference>
<sequence length="48" mass="5083">MAGYFDHHGIAQRADGDRVTADLPSGDSVDIDFDTAGRIAHVSLKVSP</sequence>
<proteinExistence type="predicted"/>
<dbReference type="AlphaFoldDB" id="D7C4F5"/>
<dbReference type="PATRIC" id="fig|749414.3.peg.875"/>
<dbReference type="Proteomes" id="UP000000377">
    <property type="component" value="Chromosome"/>
</dbReference>
<dbReference type="RefSeq" id="WP_014173456.1">
    <property type="nucleotide sequence ID" value="NC_016582.1"/>
</dbReference>
<dbReference type="EMBL" id="CP002047">
    <property type="protein sequence ID" value="ADI03977.1"/>
    <property type="molecule type" value="Genomic_DNA"/>
</dbReference>
<protein>
    <submittedName>
        <fullName evidence="1">Uncharacterized protein</fullName>
    </submittedName>
</protein>
<accession>D7C4F5</accession>
<dbReference type="KEGG" id="sbh:SBI_00856"/>
<gene>
    <name evidence="1" type="ordered locus">SBI_00856</name>
</gene>
<name>D7C4F5_STRBB</name>
<keyword evidence="2" id="KW-1185">Reference proteome</keyword>
<evidence type="ECO:0000313" key="1">
    <source>
        <dbReference type="EMBL" id="ADI03977.1"/>
    </source>
</evidence>
<evidence type="ECO:0000313" key="2">
    <source>
        <dbReference type="Proteomes" id="UP000000377"/>
    </source>
</evidence>
<organism evidence="1 2">
    <name type="scientific">Streptomyces bingchenggensis (strain BCW-1)</name>
    <dbReference type="NCBI Taxonomy" id="749414"/>
    <lineage>
        <taxon>Bacteria</taxon>
        <taxon>Bacillati</taxon>
        <taxon>Actinomycetota</taxon>
        <taxon>Actinomycetes</taxon>
        <taxon>Kitasatosporales</taxon>
        <taxon>Streptomycetaceae</taxon>
        <taxon>Streptomyces</taxon>
    </lineage>
</organism>
<dbReference type="HOGENOM" id="CLU_3158118_0_0_11"/>